<evidence type="ECO:0000313" key="2">
    <source>
        <dbReference type="Proteomes" id="UP000199073"/>
    </source>
</evidence>
<sequence>MSVINTMISCPDRVFQVADYDIELVKLVFAFLVGASTSDKRPMIVSNKIETSEAINPAGI</sequence>
<dbReference type="AlphaFoldDB" id="A0A1H0W4E8"/>
<dbReference type="Proteomes" id="UP000199073">
    <property type="component" value="Unassembled WGS sequence"/>
</dbReference>
<proteinExistence type="predicted"/>
<protein>
    <submittedName>
        <fullName evidence="1">Uncharacterized protein</fullName>
    </submittedName>
</protein>
<reference evidence="1 2" key="1">
    <citation type="submission" date="2016-10" db="EMBL/GenBank/DDBJ databases">
        <authorList>
            <person name="de Groot N.N."/>
        </authorList>
    </citation>
    <scope>NUCLEOTIDE SEQUENCE [LARGE SCALE GENOMIC DNA]</scope>
    <source>
        <strain evidence="1 2">DSM 12130</strain>
    </source>
</reference>
<name>A0A1H0W4E8_9BACT</name>
<evidence type="ECO:0000313" key="1">
    <source>
        <dbReference type="EMBL" id="SDP85355.1"/>
    </source>
</evidence>
<accession>A0A1H0W4E8</accession>
<organism evidence="1 2">
    <name type="scientific">Desulforhopalus singaporensis</name>
    <dbReference type="NCBI Taxonomy" id="91360"/>
    <lineage>
        <taxon>Bacteria</taxon>
        <taxon>Pseudomonadati</taxon>
        <taxon>Thermodesulfobacteriota</taxon>
        <taxon>Desulfobulbia</taxon>
        <taxon>Desulfobulbales</taxon>
        <taxon>Desulfocapsaceae</taxon>
        <taxon>Desulforhopalus</taxon>
    </lineage>
</organism>
<gene>
    <name evidence="1" type="ORF">SAMN05660330_04404</name>
</gene>
<keyword evidence="2" id="KW-1185">Reference proteome</keyword>
<dbReference type="EMBL" id="FNJI01000095">
    <property type="protein sequence ID" value="SDP85355.1"/>
    <property type="molecule type" value="Genomic_DNA"/>
</dbReference>